<evidence type="ECO:0000256" key="2">
    <source>
        <dbReference type="ARBA" id="ARBA00022448"/>
    </source>
</evidence>
<gene>
    <name evidence="9" type="ORF">BED41_01975</name>
</gene>
<comment type="similarity">
    <text evidence="8">Belongs to the binding-protein-dependent transport system permease family. LivHM subfamily.</text>
</comment>
<dbReference type="GeneID" id="83056616"/>
<keyword evidence="10" id="KW-1185">Reference proteome</keyword>
<dbReference type="PANTHER" id="PTHR11795:SF445">
    <property type="entry name" value="AMINO ACID ABC TRANSPORTER PERMEASE PROTEIN"/>
    <property type="match status" value="1"/>
</dbReference>
<evidence type="ECO:0000256" key="8">
    <source>
        <dbReference type="ARBA" id="ARBA00037998"/>
    </source>
</evidence>
<evidence type="ECO:0000313" key="9">
    <source>
        <dbReference type="EMBL" id="ANZ43968.1"/>
    </source>
</evidence>
<evidence type="ECO:0000313" key="10">
    <source>
        <dbReference type="Proteomes" id="UP000093044"/>
    </source>
</evidence>
<evidence type="ECO:0000256" key="1">
    <source>
        <dbReference type="ARBA" id="ARBA00004651"/>
    </source>
</evidence>
<accession>A0A1B2I1W8</accession>
<keyword evidence="7" id="KW-0472">Membrane</keyword>
<dbReference type="AlphaFoldDB" id="A0A1B2I1W8"/>
<evidence type="ECO:0000256" key="4">
    <source>
        <dbReference type="ARBA" id="ARBA00022692"/>
    </source>
</evidence>
<dbReference type="KEGG" id="cpor:BED41_01975"/>
<keyword evidence="5" id="KW-0029">Amino-acid transport</keyword>
<evidence type="ECO:0000256" key="6">
    <source>
        <dbReference type="ARBA" id="ARBA00022989"/>
    </source>
</evidence>
<dbReference type="PANTHER" id="PTHR11795">
    <property type="entry name" value="BRANCHED-CHAIN AMINO ACID TRANSPORT SYSTEM PERMEASE PROTEIN LIVH"/>
    <property type="match status" value="1"/>
</dbReference>
<evidence type="ECO:0000256" key="5">
    <source>
        <dbReference type="ARBA" id="ARBA00022970"/>
    </source>
</evidence>
<evidence type="ECO:0000256" key="7">
    <source>
        <dbReference type="ARBA" id="ARBA00023136"/>
    </source>
</evidence>
<dbReference type="GO" id="GO:0022857">
    <property type="term" value="F:transmembrane transporter activity"/>
    <property type="evidence" value="ECO:0007669"/>
    <property type="project" value="InterPro"/>
</dbReference>
<keyword evidence="6" id="KW-1133">Transmembrane helix</keyword>
<proteinExistence type="inferred from homology"/>
<protein>
    <submittedName>
        <fullName evidence="9">Uncharacterized protein</fullName>
    </submittedName>
</protein>
<keyword evidence="2" id="KW-0813">Transport</keyword>
<keyword evidence="4" id="KW-0812">Transmembrane</keyword>
<dbReference type="EMBL" id="CP016757">
    <property type="protein sequence ID" value="ANZ43968.1"/>
    <property type="molecule type" value="Genomic_DNA"/>
</dbReference>
<organism evidence="9 10">
    <name type="scientific">Cloacibacillus porcorum</name>
    <dbReference type="NCBI Taxonomy" id="1197717"/>
    <lineage>
        <taxon>Bacteria</taxon>
        <taxon>Thermotogati</taxon>
        <taxon>Synergistota</taxon>
        <taxon>Synergistia</taxon>
        <taxon>Synergistales</taxon>
        <taxon>Synergistaceae</taxon>
        <taxon>Cloacibacillus</taxon>
    </lineage>
</organism>
<dbReference type="Pfam" id="PF02653">
    <property type="entry name" value="BPD_transp_2"/>
    <property type="match status" value="1"/>
</dbReference>
<dbReference type="Proteomes" id="UP000093044">
    <property type="component" value="Chromosome"/>
</dbReference>
<sequence>MMLTVFLQQTLNGIILGCIYALIALGLSLIFGILETANFAHGEFYMIGAFIGFFSTSLLGIPFFISILVAMTGMGLLSVIIERAAFRPIVGKPLINSMLLSFGLSTALANLALFLFKADPRKIESGLNGIHFDIMGVFMTGERLAILVLCIILVCLLSWFIQYTKTGKSMRAVAQDRTAAELAGINVRRIYSITFAISGALAAAAGTMVGAMFFVQPDMGLAVTLKSFVIIILGGIGQIKGVIFAAILIGLVESLGGGFVSYAYKDAYPFILMILLFIFKPEGLAGGGK</sequence>
<dbReference type="OrthoDB" id="9807115at2"/>
<name>A0A1B2I1W8_9BACT</name>
<dbReference type="RefSeq" id="WP_066742426.1">
    <property type="nucleotide sequence ID" value="NZ_CALCLR010000114.1"/>
</dbReference>
<evidence type="ECO:0000256" key="3">
    <source>
        <dbReference type="ARBA" id="ARBA00022475"/>
    </source>
</evidence>
<dbReference type="STRING" id="1197717.BED41_01975"/>
<dbReference type="CDD" id="cd06582">
    <property type="entry name" value="TM_PBP1_LivH_like"/>
    <property type="match status" value="1"/>
</dbReference>
<reference evidence="9" key="1">
    <citation type="submission" date="2016-08" db="EMBL/GenBank/DDBJ databases">
        <title>Complete genome of Cloacibacillus porcorum.</title>
        <authorList>
            <person name="Looft T."/>
            <person name="Bayles D.O."/>
            <person name="Alt D.P."/>
        </authorList>
    </citation>
    <scope>NUCLEOTIDE SEQUENCE [LARGE SCALE GENOMIC DNA]</scope>
    <source>
        <strain evidence="9">CL-84</strain>
    </source>
</reference>
<dbReference type="GO" id="GO:0006865">
    <property type="term" value="P:amino acid transport"/>
    <property type="evidence" value="ECO:0007669"/>
    <property type="project" value="UniProtKB-KW"/>
</dbReference>
<keyword evidence="3" id="KW-1003">Cell membrane</keyword>
<dbReference type="InterPro" id="IPR052157">
    <property type="entry name" value="BCAA_transport_permease"/>
</dbReference>
<dbReference type="GO" id="GO:0005886">
    <property type="term" value="C:plasma membrane"/>
    <property type="evidence" value="ECO:0007669"/>
    <property type="project" value="UniProtKB-SubCell"/>
</dbReference>
<dbReference type="InterPro" id="IPR001851">
    <property type="entry name" value="ABC_transp_permease"/>
</dbReference>
<comment type="subcellular location">
    <subcellularLocation>
        <location evidence="1">Cell membrane</location>
        <topology evidence="1">Multi-pass membrane protein</topology>
    </subcellularLocation>
</comment>